<evidence type="ECO:0000313" key="1">
    <source>
        <dbReference type="EMBL" id="KAH7990296.1"/>
    </source>
</evidence>
<reference evidence="1" key="1">
    <citation type="submission" date="2021-08" db="EMBL/GenBank/DDBJ databases">
        <title>The first chromosome-level gecko genome reveals the dynamic sex chromosomes of Neotropical dwarf geckos (Sphaerodactylidae: Sphaerodactylus).</title>
        <authorList>
            <person name="Pinto B.J."/>
            <person name="Keating S.E."/>
            <person name="Gamble T."/>
        </authorList>
    </citation>
    <scope>NUCLEOTIDE SEQUENCE</scope>
    <source>
        <strain evidence="1">TG3544</strain>
    </source>
</reference>
<organism evidence="1 2">
    <name type="scientific">Sphaerodactylus townsendi</name>
    <dbReference type="NCBI Taxonomy" id="933632"/>
    <lineage>
        <taxon>Eukaryota</taxon>
        <taxon>Metazoa</taxon>
        <taxon>Chordata</taxon>
        <taxon>Craniata</taxon>
        <taxon>Vertebrata</taxon>
        <taxon>Euteleostomi</taxon>
        <taxon>Lepidosauria</taxon>
        <taxon>Squamata</taxon>
        <taxon>Bifurcata</taxon>
        <taxon>Gekkota</taxon>
        <taxon>Sphaerodactylidae</taxon>
        <taxon>Sphaerodactylus</taxon>
    </lineage>
</organism>
<gene>
    <name evidence="1" type="ORF">K3G42_005150</name>
</gene>
<sequence length="154" mass="16395">MVVRKSMANPEELDTLGSEARTKVETSPLALVAAHRPRHMPPSIPLCVSCPSLAAQPIHSLPRQRPAAPSKVLCQTFSGVNNMTSCYQAAPASPTVSSSGPSSYLDSPQAAPAADAPRSQQRRDAPQLPSLILNLQGNLWEELKDDSLAVDPSF</sequence>
<protein>
    <submittedName>
        <fullName evidence="1">Uncharacterized protein</fullName>
    </submittedName>
</protein>
<evidence type="ECO:0000313" key="2">
    <source>
        <dbReference type="Proteomes" id="UP000827872"/>
    </source>
</evidence>
<accession>A0ACB8ED38</accession>
<name>A0ACB8ED38_9SAUR</name>
<dbReference type="Proteomes" id="UP000827872">
    <property type="component" value="Linkage Group LG16"/>
</dbReference>
<keyword evidence="2" id="KW-1185">Reference proteome</keyword>
<dbReference type="EMBL" id="CM037629">
    <property type="protein sequence ID" value="KAH7990296.1"/>
    <property type="molecule type" value="Genomic_DNA"/>
</dbReference>
<comment type="caution">
    <text evidence="1">The sequence shown here is derived from an EMBL/GenBank/DDBJ whole genome shotgun (WGS) entry which is preliminary data.</text>
</comment>
<proteinExistence type="predicted"/>